<evidence type="ECO:0000313" key="3">
    <source>
        <dbReference type="Proteomes" id="UP000078540"/>
    </source>
</evidence>
<accession>A0A195BIZ7</accession>
<organism evidence="2 3">
    <name type="scientific">Atta colombica</name>
    <dbReference type="NCBI Taxonomy" id="520822"/>
    <lineage>
        <taxon>Eukaryota</taxon>
        <taxon>Metazoa</taxon>
        <taxon>Ecdysozoa</taxon>
        <taxon>Arthropoda</taxon>
        <taxon>Hexapoda</taxon>
        <taxon>Insecta</taxon>
        <taxon>Pterygota</taxon>
        <taxon>Neoptera</taxon>
        <taxon>Endopterygota</taxon>
        <taxon>Hymenoptera</taxon>
        <taxon>Apocrita</taxon>
        <taxon>Aculeata</taxon>
        <taxon>Formicoidea</taxon>
        <taxon>Formicidae</taxon>
        <taxon>Myrmicinae</taxon>
        <taxon>Atta</taxon>
    </lineage>
</organism>
<keyword evidence="1" id="KW-1133">Transmembrane helix</keyword>
<dbReference type="AlphaFoldDB" id="A0A195BIZ7"/>
<sequence>MQNVHDSRRRYPFPGVNATLKENSRIVGLKRNLDTFDLTFLVRLAAYNNLHFVRIPLGQVIHECLIGENCRRNPFPGMYVSMKIPDLVSLDIETFTSPLISFVCSASHDNLHLTGISCSSRLSTFIKKSLGTIVPSISKLFIMYAFMDQVFFT</sequence>
<keyword evidence="1" id="KW-0472">Membrane</keyword>
<feature type="transmembrane region" description="Helical" evidence="1">
    <location>
        <begin position="129"/>
        <end position="147"/>
    </location>
</feature>
<keyword evidence="1" id="KW-0812">Transmembrane</keyword>
<evidence type="ECO:0000256" key="1">
    <source>
        <dbReference type="SAM" id="Phobius"/>
    </source>
</evidence>
<keyword evidence="3" id="KW-1185">Reference proteome</keyword>
<dbReference type="Proteomes" id="UP000078540">
    <property type="component" value="Unassembled WGS sequence"/>
</dbReference>
<evidence type="ECO:0000313" key="2">
    <source>
        <dbReference type="EMBL" id="KYM84416.1"/>
    </source>
</evidence>
<proteinExistence type="predicted"/>
<protein>
    <submittedName>
        <fullName evidence="2">Uncharacterized protein</fullName>
    </submittedName>
</protein>
<reference evidence="2 3" key="1">
    <citation type="submission" date="2015-09" db="EMBL/GenBank/DDBJ databases">
        <title>Atta colombica WGS genome.</title>
        <authorList>
            <person name="Nygaard S."/>
            <person name="Hu H."/>
            <person name="Boomsma J."/>
            <person name="Zhang G."/>
        </authorList>
    </citation>
    <scope>NUCLEOTIDE SEQUENCE [LARGE SCALE GENOMIC DNA]</scope>
    <source>
        <strain evidence="2">Treedump-2</strain>
        <tissue evidence="2">Whole body</tissue>
    </source>
</reference>
<name>A0A195BIZ7_9HYME</name>
<gene>
    <name evidence="2" type="ORF">ALC53_05201</name>
</gene>
<dbReference type="EMBL" id="KQ976464">
    <property type="protein sequence ID" value="KYM84416.1"/>
    <property type="molecule type" value="Genomic_DNA"/>
</dbReference>